<evidence type="ECO:0000256" key="4">
    <source>
        <dbReference type="ARBA" id="ARBA00022989"/>
    </source>
</evidence>
<name>A0A835IZS5_9MAGN</name>
<evidence type="ECO:0000256" key="1">
    <source>
        <dbReference type="ARBA" id="ARBA00004141"/>
    </source>
</evidence>
<keyword evidence="8" id="KW-1185">Reference proteome</keyword>
<feature type="transmembrane region" description="Helical" evidence="6">
    <location>
        <begin position="48"/>
        <end position="66"/>
    </location>
</feature>
<dbReference type="GO" id="GO:0016020">
    <property type="term" value="C:membrane"/>
    <property type="evidence" value="ECO:0007669"/>
    <property type="project" value="UniProtKB-SubCell"/>
</dbReference>
<comment type="subcellular location">
    <subcellularLocation>
        <location evidence="1">Membrane</location>
        <topology evidence="1">Multi-pass membrane protein</topology>
    </subcellularLocation>
</comment>
<dbReference type="InterPro" id="IPR012926">
    <property type="entry name" value="TMEM120A/B"/>
</dbReference>
<dbReference type="PANTHER" id="PTHR21433:SF0">
    <property type="entry name" value="TRANSMEMBRANE PROTEIN 120 HOMOLOG"/>
    <property type="match status" value="1"/>
</dbReference>
<proteinExistence type="inferred from homology"/>
<dbReference type="OrthoDB" id="2015098at2759"/>
<evidence type="ECO:0000313" key="8">
    <source>
        <dbReference type="Proteomes" id="UP000631114"/>
    </source>
</evidence>
<dbReference type="EMBL" id="JADFTS010000001">
    <property type="protein sequence ID" value="KAF9626775.1"/>
    <property type="molecule type" value="Genomic_DNA"/>
</dbReference>
<evidence type="ECO:0000256" key="2">
    <source>
        <dbReference type="ARBA" id="ARBA00009700"/>
    </source>
</evidence>
<reference evidence="7 8" key="1">
    <citation type="submission" date="2020-10" db="EMBL/GenBank/DDBJ databases">
        <title>The Coptis chinensis genome and diversification of protoberbering-type alkaloids.</title>
        <authorList>
            <person name="Wang B."/>
            <person name="Shu S."/>
            <person name="Song C."/>
            <person name="Liu Y."/>
        </authorList>
    </citation>
    <scope>NUCLEOTIDE SEQUENCE [LARGE SCALE GENOMIC DNA]</scope>
    <source>
        <strain evidence="7">HL-2020</strain>
        <tissue evidence="7">Leaf</tissue>
    </source>
</reference>
<evidence type="ECO:0000256" key="6">
    <source>
        <dbReference type="SAM" id="Phobius"/>
    </source>
</evidence>
<keyword evidence="4 6" id="KW-1133">Transmembrane helix</keyword>
<organism evidence="7 8">
    <name type="scientific">Coptis chinensis</name>
    <dbReference type="NCBI Taxonomy" id="261450"/>
    <lineage>
        <taxon>Eukaryota</taxon>
        <taxon>Viridiplantae</taxon>
        <taxon>Streptophyta</taxon>
        <taxon>Embryophyta</taxon>
        <taxon>Tracheophyta</taxon>
        <taxon>Spermatophyta</taxon>
        <taxon>Magnoliopsida</taxon>
        <taxon>Ranunculales</taxon>
        <taxon>Ranunculaceae</taxon>
        <taxon>Coptidoideae</taxon>
        <taxon>Coptis</taxon>
    </lineage>
</organism>
<feature type="transmembrane region" description="Helical" evidence="6">
    <location>
        <begin position="15"/>
        <end position="36"/>
    </location>
</feature>
<comment type="caution">
    <text evidence="7">The sequence shown here is derived from an EMBL/GenBank/DDBJ whole genome shotgun (WGS) entry which is preliminary data.</text>
</comment>
<dbReference type="Pfam" id="PF07851">
    <property type="entry name" value="TMEM120A-B"/>
    <property type="match status" value="1"/>
</dbReference>
<evidence type="ECO:0000256" key="5">
    <source>
        <dbReference type="ARBA" id="ARBA00023136"/>
    </source>
</evidence>
<sequence length="175" mass="19823">MDVVWGETDGVEGQLWILCPILFILQGFEAYIELLLLKTALVGVVSEWQVVVCGILLVVMAVGNFANTVQTLMSKSKVVFPTELEKMIVPFDPMMNHFFDDEEDCLRNACFDSFTYEDSDFVDVTSMGEGKNVEIHENSDRDSDGCEASRVFEADKTTFYSMRFKTTEEAFAIYN</sequence>
<dbReference type="AlphaFoldDB" id="A0A835IZS5"/>
<evidence type="ECO:0000256" key="3">
    <source>
        <dbReference type="ARBA" id="ARBA00022692"/>
    </source>
</evidence>
<gene>
    <name evidence="7" type="ORF">IFM89_039491</name>
</gene>
<dbReference type="PANTHER" id="PTHR21433">
    <property type="entry name" value="TRANSMEMBRANE PROTEIN INDUCED BY TUMOR NECROSIS FACTOR ALPHA"/>
    <property type="match status" value="1"/>
</dbReference>
<keyword evidence="3 6" id="KW-0812">Transmembrane</keyword>
<comment type="similarity">
    <text evidence="2">Belongs to the TMEM120 family.</text>
</comment>
<dbReference type="Proteomes" id="UP000631114">
    <property type="component" value="Unassembled WGS sequence"/>
</dbReference>
<accession>A0A835IZS5</accession>
<keyword evidence="5 6" id="KW-0472">Membrane</keyword>
<evidence type="ECO:0000313" key="7">
    <source>
        <dbReference type="EMBL" id="KAF9626775.1"/>
    </source>
</evidence>
<protein>
    <submittedName>
        <fullName evidence="7">Uncharacterized protein</fullName>
    </submittedName>
</protein>